<evidence type="ECO:0000256" key="1">
    <source>
        <dbReference type="SAM" id="MobiDB-lite"/>
    </source>
</evidence>
<feature type="compositionally biased region" description="Gly residues" evidence="1">
    <location>
        <begin position="43"/>
        <end position="55"/>
    </location>
</feature>
<organism evidence="2 3">
    <name type="scientific">Parasponia andersonii</name>
    <name type="common">Sponia andersonii</name>
    <dbReference type="NCBI Taxonomy" id="3476"/>
    <lineage>
        <taxon>Eukaryota</taxon>
        <taxon>Viridiplantae</taxon>
        <taxon>Streptophyta</taxon>
        <taxon>Embryophyta</taxon>
        <taxon>Tracheophyta</taxon>
        <taxon>Spermatophyta</taxon>
        <taxon>Magnoliopsida</taxon>
        <taxon>eudicotyledons</taxon>
        <taxon>Gunneridae</taxon>
        <taxon>Pentapetalae</taxon>
        <taxon>rosids</taxon>
        <taxon>fabids</taxon>
        <taxon>Rosales</taxon>
        <taxon>Cannabaceae</taxon>
        <taxon>Parasponia</taxon>
    </lineage>
</organism>
<evidence type="ECO:0000313" key="2">
    <source>
        <dbReference type="EMBL" id="PON74564.1"/>
    </source>
</evidence>
<name>A0A2P5DMR7_PARAD</name>
<reference evidence="3" key="1">
    <citation type="submission" date="2016-06" db="EMBL/GenBank/DDBJ databases">
        <title>Parallel loss of symbiosis genes in relatives of nitrogen-fixing non-legume Parasponia.</title>
        <authorList>
            <person name="Van Velzen R."/>
            <person name="Holmer R."/>
            <person name="Bu F."/>
            <person name="Rutten L."/>
            <person name="Van Zeijl A."/>
            <person name="Liu W."/>
            <person name="Santuari L."/>
            <person name="Cao Q."/>
            <person name="Sharma T."/>
            <person name="Shen D."/>
            <person name="Roswanjaya Y."/>
            <person name="Wardhani T."/>
            <person name="Kalhor M.S."/>
            <person name="Jansen J."/>
            <person name="Van den Hoogen J."/>
            <person name="Gungor B."/>
            <person name="Hartog M."/>
            <person name="Hontelez J."/>
            <person name="Verver J."/>
            <person name="Yang W.-C."/>
            <person name="Schijlen E."/>
            <person name="Repin R."/>
            <person name="Schilthuizen M."/>
            <person name="Schranz E."/>
            <person name="Heidstra R."/>
            <person name="Miyata K."/>
            <person name="Fedorova E."/>
            <person name="Kohlen W."/>
            <person name="Bisseling T."/>
            <person name="Smit S."/>
            <person name="Geurts R."/>
        </authorList>
    </citation>
    <scope>NUCLEOTIDE SEQUENCE [LARGE SCALE GENOMIC DNA]</scope>
    <source>
        <strain evidence="3">cv. WU1-14</strain>
    </source>
</reference>
<protein>
    <submittedName>
        <fullName evidence="2">Uncharacterized protein</fullName>
    </submittedName>
</protein>
<accession>A0A2P5DMR7</accession>
<gene>
    <name evidence="2" type="ORF">PanWU01x14_049710</name>
</gene>
<dbReference type="Proteomes" id="UP000237105">
    <property type="component" value="Unassembled WGS sequence"/>
</dbReference>
<feature type="region of interest" description="Disordered" evidence="1">
    <location>
        <begin position="15"/>
        <end position="103"/>
    </location>
</feature>
<dbReference type="EMBL" id="JXTB01000028">
    <property type="protein sequence ID" value="PON74564.1"/>
    <property type="molecule type" value="Genomic_DNA"/>
</dbReference>
<proteinExistence type="predicted"/>
<comment type="caution">
    <text evidence="2">The sequence shown here is derived from an EMBL/GenBank/DDBJ whole genome shotgun (WGS) entry which is preliminary data.</text>
</comment>
<feature type="non-terminal residue" evidence="2">
    <location>
        <position position="183"/>
    </location>
</feature>
<feature type="compositionally biased region" description="Low complexity" evidence="1">
    <location>
        <begin position="71"/>
        <end position="85"/>
    </location>
</feature>
<evidence type="ECO:0000313" key="3">
    <source>
        <dbReference type="Proteomes" id="UP000237105"/>
    </source>
</evidence>
<sequence>MYPADLLKMLVMEKDGPSTSASGAKELIPVFGPPDRTSKAPGGQPGLGVSTGEGSGAVIVSSDKFDPGTPPSTGAGPSTGTGRAPLAGDDSDGHDFGPLVSPPQAMTIKIGSGDRDASFDSSGFTVSSTRACGWTSPTPNGTALGTSSKDCLTIVWTRRCKGEGQGSALTRIKLGTTTPTSPY</sequence>
<dbReference type="AlphaFoldDB" id="A0A2P5DMR7"/>
<keyword evidence="3" id="KW-1185">Reference proteome</keyword>